<evidence type="ECO:0000259" key="5">
    <source>
        <dbReference type="Pfam" id="PF09126"/>
    </source>
</evidence>
<gene>
    <name evidence="6" type="ordered locus">BLASA_3507</name>
</gene>
<evidence type="ECO:0000313" key="6">
    <source>
        <dbReference type="EMBL" id="CCG04369.1"/>
    </source>
</evidence>
<evidence type="ECO:0000256" key="1">
    <source>
        <dbReference type="ARBA" id="ARBA00022722"/>
    </source>
</evidence>
<dbReference type="SUPFAM" id="SSF52980">
    <property type="entry name" value="Restriction endonuclease-like"/>
    <property type="match status" value="1"/>
</dbReference>
<dbReference type="InterPro" id="IPR015210">
    <property type="entry name" value="NaeI"/>
</dbReference>
<dbReference type="GO" id="GO:0003677">
    <property type="term" value="F:DNA binding"/>
    <property type="evidence" value="ECO:0007669"/>
    <property type="project" value="InterPro"/>
</dbReference>
<reference evidence="7" key="2">
    <citation type="submission" date="2012-02" db="EMBL/GenBank/DDBJ databases">
        <title>Complete genome sequence of Blastococcus saxobsidens strain DD2.</title>
        <authorList>
            <person name="Genoscope."/>
        </authorList>
    </citation>
    <scope>NUCLEOTIDE SEQUENCE [LARGE SCALE GENOMIC DNA]</scope>
    <source>
        <strain evidence="7">DD2</strain>
    </source>
</reference>
<dbReference type="HOGENOM" id="CLU_064656_0_0_11"/>
<dbReference type="InterPro" id="IPR037057">
    <property type="entry name" value="DNA_rep_MutH/T2_RE_sf"/>
</dbReference>
<dbReference type="Pfam" id="PF09126">
    <property type="entry name" value="NaeI"/>
    <property type="match status" value="1"/>
</dbReference>
<keyword evidence="1" id="KW-0540">Nuclease</keyword>
<evidence type="ECO:0000313" key="7">
    <source>
        <dbReference type="Proteomes" id="UP000007517"/>
    </source>
</evidence>
<dbReference type="eggNOG" id="ENOG502ZBFM">
    <property type="taxonomic scope" value="Bacteria"/>
</dbReference>
<dbReference type="REBASE" id="46630">
    <property type="entry name" value="BsaDD2ORF3505P"/>
</dbReference>
<dbReference type="InterPro" id="IPR036388">
    <property type="entry name" value="WH-like_DNA-bd_sf"/>
</dbReference>
<feature type="region of interest" description="Disordered" evidence="4">
    <location>
        <begin position="1"/>
        <end position="40"/>
    </location>
</feature>
<dbReference type="GO" id="GO:0009036">
    <property type="term" value="F:type II site-specific deoxyribonuclease activity"/>
    <property type="evidence" value="ECO:0007669"/>
    <property type="project" value="UniProtKB-EC"/>
</dbReference>
<protein>
    <submittedName>
        <fullName evidence="6">Putative Type-2 restriction enzyme NaeI</fullName>
        <ecNumber evidence="6">3.1.21.4</ecNumber>
    </submittedName>
</protein>
<reference evidence="6 7" key="1">
    <citation type="journal article" date="2012" name="J. Bacteriol.">
        <title>Genome Sequence of Blastococcus saxobsidens DD2, a Stone-Inhabiting Bacterium.</title>
        <authorList>
            <person name="Chouaia B."/>
            <person name="Crotti E."/>
            <person name="Brusetti L."/>
            <person name="Daffonchio D."/>
            <person name="Essoussi I."/>
            <person name="Nouioui I."/>
            <person name="Sbissi I."/>
            <person name="Ghodhbane-Gtari F."/>
            <person name="Gtari M."/>
            <person name="Vacherie B."/>
            <person name="Barbe V."/>
            <person name="Medigue C."/>
            <person name="Gury J."/>
            <person name="Pujic P."/>
            <person name="Normand P."/>
        </authorList>
    </citation>
    <scope>NUCLEOTIDE SEQUENCE [LARGE SCALE GENOMIC DNA]</scope>
    <source>
        <strain evidence="6 7">DD2</strain>
    </source>
</reference>
<dbReference type="AlphaFoldDB" id="H6RTV9"/>
<dbReference type="EMBL" id="FO117623">
    <property type="protein sequence ID" value="CCG04369.1"/>
    <property type="molecule type" value="Genomic_DNA"/>
</dbReference>
<sequence length="357" mass="41322">MTSFKSAARRRRDRNGFKLHPTPAEPMSRQRPDIPLDTGQPPQDLRPFVDWFAGQEDACQRFAWVLRDSLDDLFDGQRTGRWCYQHTSKTERTHLGTMIEINLTKEFSISNGDDLDWKVAGYDIDCKFSRDFAAWEIPMEMYLCPDHGEQSGKADHPALVIWVNDDTSQWAVGIVRVRDDLLAWKQDGSRRAYNRDNKRKIARSQRDRIFWMFGGLQPLPENTLLHMDARVRDMIFADGRSGQKRVNALFRELQQVTVRRPVVLTVGQQDDAPKRVRDARNSLAHEGIVVLGHQEAHPRIATDLGLPICDKGEWLSVRLVDVESWSGRRKTYHTERFWSVAEDDEWSPAIRGFYSKG</sequence>
<dbReference type="Gene3D" id="3.40.600.10">
    <property type="entry name" value="DNA mismatch repair MutH/Restriction endonuclease, type II"/>
    <property type="match status" value="1"/>
</dbReference>
<evidence type="ECO:0000256" key="2">
    <source>
        <dbReference type="ARBA" id="ARBA00022759"/>
    </source>
</evidence>
<name>H6RTV9_BLASD</name>
<dbReference type="Proteomes" id="UP000007517">
    <property type="component" value="Chromosome"/>
</dbReference>
<evidence type="ECO:0000256" key="4">
    <source>
        <dbReference type="SAM" id="MobiDB-lite"/>
    </source>
</evidence>
<accession>H6RTV9</accession>
<feature type="domain" description="Type II restriction enzyme NaeI" evidence="5">
    <location>
        <begin position="59"/>
        <end position="345"/>
    </location>
</feature>
<organism evidence="6 7">
    <name type="scientific">Blastococcus saxobsidens (strain DD2)</name>
    <dbReference type="NCBI Taxonomy" id="1146883"/>
    <lineage>
        <taxon>Bacteria</taxon>
        <taxon>Bacillati</taxon>
        <taxon>Actinomycetota</taxon>
        <taxon>Actinomycetes</taxon>
        <taxon>Geodermatophilales</taxon>
        <taxon>Geodermatophilaceae</taxon>
        <taxon>Blastococcus</taxon>
    </lineage>
</organism>
<dbReference type="OrthoDB" id="9179812at2"/>
<dbReference type="InterPro" id="IPR011335">
    <property type="entry name" value="Restrct_endonuc-II-like"/>
</dbReference>
<dbReference type="STRING" id="1146883.BLASA_3507"/>
<dbReference type="EC" id="3.1.21.4" evidence="6"/>
<dbReference type="Gene3D" id="1.10.10.10">
    <property type="entry name" value="Winged helix-like DNA-binding domain superfamily/Winged helix DNA-binding domain"/>
    <property type="match status" value="1"/>
</dbReference>
<keyword evidence="7" id="KW-1185">Reference proteome</keyword>
<proteinExistence type="predicted"/>
<keyword evidence="3 6" id="KW-0378">Hydrolase</keyword>
<keyword evidence="2" id="KW-0255">Endonuclease</keyword>
<dbReference type="GO" id="GO:0009307">
    <property type="term" value="P:DNA restriction-modification system"/>
    <property type="evidence" value="ECO:0007669"/>
    <property type="project" value="InterPro"/>
</dbReference>
<dbReference type="RefSeq" id="WP_014377248.1">
    <property type="nucleotide sequence ID" value="NC_016943.1"/>
</dbReference>
<dbReference type="CDD" id="cd22338">
    <property type="entry name" value="NaeI-like"/>
    <property type="match status" value="1"/>
</dbReference>
<evidence type="ECO:0000256" key="3">
    <source>
        <dbReference type="ARBA" id="ARBA00022801"/>
    </source>
</evidence>
<dbReference type="KEGG" id="bsd:BLASA_3507"/>